<sequence>MLSFRNTPSVTVVDNRGLVVRTIDYYRQPDKPEVTDERITHHQHDARGVLARSADSRLAMAGRANFTYLSDLAGTALRTRSVDAGTSITLRDAAGRPFMEVAQIATDEEGNDDLSQAVTRTWQYEAPSQAGRPLGVT</sequence>
<evidence type="ECO:0000313" key="1">
    <source>
        <dbReference type="EMBL" id="ORL64910.1"/>
    </source>
</evidence>
<reference evidence="1 2" key="1">
    <citation type="submission" date="2017-04" db="EMBL/GenBank/DDBJ databases">
        <title>Presence of VIM-2 positive Pseudomonas species in chickens and their surrounding environment.</title>
        <authorList>
            <person name="Zhang R."/>
        </authorList>
    </citation>
    <scope>NUCLEOTIDE SEQUENCE [LARGE SCALE GENOMIC DNA]</scope>
    <source>
        <strain evidence="1 2">DZ-C18</strain>
    </source>
</reference>
<name>A0A1X0ZZD8_PSEPU</name>
<dbReference type="AlphaFoldDB" id="A0A1X0ZZD8"/>
<proteinExistence type="predicted"/>
<dbReference type="EMBL" id="NBWC01000012">
    <property type="protein sequence ID" value="ORL64910.1"/>
    <property type="molecule type" value="Genomic_DNA"/>
</dbReference>
<dbReference type="Gene3D" id="2.180.10.10">
    <property type="entry name" value="RHS repeat-associated core"/>
    <property type="match status" value="1"/>
</dbReference>
<dbReference type="Proteomes" id="UP000193675">
    <property type="component" value="Unassembled WGS sequence"/>
</dbReference>
<gene>
    <name evidence="1" type="ORF">B7H17_09225</name>
</gene>
<organism evidence="1 2">
    <name type="scientific">Pseudomonas putida</name>
    <name type="common">Arthrobacter siderocapsulatus</name>
    <dbReference type="NCBI Taxonomy" id="303"/>
    <lineage>
        <taxon>Bacteria</taxon>
        <taxon>Pseudomonadati</taxon>
        <taxon>Pseudomonadota</taxon>
        <taxon>Gammaproteobacteria</taxon>
        <taxon>Pseudomonadales</taxon>
        <taxon>Pseudomonadaceae</taxon>
        <taxon>Pseudomonas</taxon>
    </lineage>
</organism>
<accession>A0A1X0ZZD8</accession>
<evidence type="ECO:0008006" key="3">
    <source>
        <dbReference type="Google" id="ProtNLM"/>
    </source>
</evidence>
<feature type="non-terminal residue" evidence="1">
    <location>
        <position position="137"/>
    </location>
</feature>
<comment type="caution">
    <text evidence="1">The sequence shown here is derived from an EMBL/GenBank/DDBJ whole genome shotgun (WGS) entry which is preliminary data.</text>
</comment>
<protein>
    <recommendedName>
        <fullName evidence="3">RHS repeat protein</fullName>
    </recommendedName>
</protein>
<evidence type="ECO:0000313" key="2">
    <source>
        <dbReference type="Proteomes" id="UP000193675"/>
    </source>
</evidence>